<evidence type="ECO:0000313" key="1">
    <source>
        <dbReference type="EMBL" id="MCK8624897.1"/>
    </source>
</evidence>
<proteinExistence type="predicted"/>
<dbReference type="RefSeq" id="WP_220728556.1">
    <property type="nucleotide sequence ID" value="NZ_BPLM01000014.1"/>
</dbReference>
<accession>A0ABT0I2E9</accession>
<reference evidence="1 2" key="1">
    <citation type="submission" date="2021-11" db="EMBL/GenBank/DDBJ databases">
        <title>Comparative genomics of bee honey and flower isolates.</title>
        <authorList>
            <person name="Bechtner J.D."/>
            <person name="Gallus M.K."/>
            <person name="Ehrmann M."/>
        </authorList>
    </citation>
    <scope>NUCLEOTIDE SEQUENCE [LARGE SCALE GENOMIC DNA]</scope>
    <source>
        <strain evidence="1 2">M161</strain>
    </source>
</reference>
<sequence length="46" mass="5561">MHKTKLKINSHQKDLANEYMVKYIYTKIQMKYPDNSKFNIVNKLIS</sequence>
<keyword evidence="2" id="KW-1185">Reference proteome</keyword>
<evidence type="ECO:0000313" key="2">
    <source>
        <dbReference type="Proteomes" id="UP001522905"/>
    </source>
</evidence>
<organism evidence="1 2">
    <name type="scientific">Apilactobacillus xinyiensis</name>
    <dbReference type="NCBI Taxonomy" id="2841032"/>
    <lineage>
        <taxon>Bacteria</taxon>
        <taxon>Bacillati</taxon>
        <taxon>Bacillota</taxon>
        <taxon>Bacilli</taxon>
        <taxon>Lactobacillales</taxon>
        <taxon>Lactobacillaceae</taxon>
        <taxon>Apilactobacillus</taxon>
    </lineage>
</organism>
<protein>
    <recommendedName>
        <fullName evidence="3">Transposase</fullName>
    </recommendedName>
</protein>
<dbReference type="EMBL" id="JAJIAO010000004">
    <property type="protein sequence ID" value="MCK8624897.1"/>
    <property type="molecule type" value="Genomic_DNA"/>
</dbReference>
<name>A0ABT0I2E9_9LACO</name>
<gene>
    <name evidence="1" type="ORF">LNP07_05135</name>
</gene>
<dbReference type="Proteomes" id="UP001522905">
    <property type="component" value="Unassembled WGS sequence"/>
</dbReference>
<evidence type="ECO:0008006" key="3">
    <source>
        <dbReference type="Google" id="ProtNLM"/>
    </source>
</evidence>
<comment type="caution">
    <text evidence="1">The sequence shown here is derived from an EMBL/GenBank/DDBJ whole genome shotgun (WGS) entry which is preliminary data.</text>
</comment>